<evidence type="ECO:0000259" key="2">
    <source>
        <dbReference type="Pfam" id="PF09088"/>
    </source>
</evidence>
<feature type="domain" description="MIF4G-like type 1" evidence="2">
    <location>
        <begin position="449"/>
        <end position="639"/>
    </location>
</feature>
<feature type="compositionally biased region" description="Basic and acidic residues" evidence="1">
    <location>
        <begin position="102"/>
        <end position="120"/>
    </location>
</feature>
<keyword evidence="5" id="KW-1185">Reference proteome</keyword>
<dbReference type="Pfam" id="PF09088">
    <property type="entry name" value="MIF4G_like"/>
    <property type="match status" value="1"/>
</dbReference>
<dbReference type="InterPro" id="IPR016024">
    <property type="entry name" value="ARM-type_fold"/>
</dbReference>
<gene>
    <name evidence="4" type="ORF">yc1106_03001</name>
</gene>
<feature type="compositionally biased region" description="Basic and acidic residues" evidence="1">
    <location>
        <begin position="134"/>
        <end position="156"/>
    </location>
</feature>
<dbReference type="EMBL" id="CP089275">
    <property type="protein sequence ID" value="USP75727.1"/>
    <property type="molecule type" value="Genomic_DNA"/>
</dbReference>
<feature type="compositionally biased region" description="Basic residues" evidence="1">
    <location>
        <begin position="78"/>
        <end position="88"/>
    </location>
</feature>
<dbReference type="InterPro" id="IPR027159">
    <property type="entry name" value="CBP80"/>
</dbReference>
<dbReference type="VEuPathDB" id="FungiDB:yc1106_03001"/>
<evidence type="ECO:0008006" key="6">
    <source>
        <dbReference type="Google" id="ProtNLM"/>
    </source>
</evidence>
<dbReference type="Proteomes" id="UP001056012">
    <property type="component" value="Chromosome 2"/>
</dbReference>
<dbReference type="FunFam" id="1.25.40.180:FF:000045">
    <property type="entry name" value="snRNA cap binding complex subunit (Gcr3), putative"/>
    <property type="match status" value="1"/>
</dbReference>
<dbReference type="SUPFAM" id="SSF48371">
    <property type="entry name" value="ARM repeat"/>
    <property type="match status" value="3"/>
</dbReference>
<evidence type="ECO:0000259" key="3">
    <source>
        <dbReference type="Pfam" id="PF09090"/>
    </source>
</evidence>
<dbReference type="FunFam" id="1.25.40.180:FF:000035">
    <property type="entry name" value="snRNA cap binding complex subunit (Gcr3)"/>
    <property type="match status" value="1"/>
</dbReference>
<feature type="compositionally biased region" description="Basic and acidic residues" evidence="1">
    <location>
        <begin position="57"/>
        <end position="77"/>
    </location>
</feature>
<dbReference type="GO" id="GO:0003729">
    <property type="term" value="F:mRNA binding"/>
    <property type="evidence" value="ECO:0007669"/>
    <property type="project" value="TreeGrafter"/>
</dbReference>
<dbReference type="GO" id="GO:0005846">
    <property type="term" value="C:nuclear cap binding complex"/>
    <property type="evidence" value="ECO:0007669"/>
    <property type="project" value="InterPro"/>
</dbReference>
<protein>
    <recommendedName>
        <fullName evidence="6">Cap binding protein</fullName>
    </recommendedName>
</protein>
<evidence type="ECO:0000313" key="4">
    <source>
        <dbReference type="EMBL" id="USP75727.1"/>
    </source>
</evidence>
<feature type="region of interest" description="Disordered" evidence="1">
    <location>
        <begin position="57"/>
        <end position="156"/>
    </location>
</feature>
<dbReference type="PANTHER" id="PTHR12412:SF2">
    <property type="entry name" value="NUCLEAR CAP-BINDING PROTEIN SUBUNIT 1"/>
    <property type="match status" value="1"/>
</dbReference>
<accession>A0A9Q9DQL8</accession>
<dbReference type="GO" id="GO:0000339">
    <property type="term" value="F:RNA cap binding"/>
    <property type="evidence" value="ECO:0007669"/>
    <property type="project" value="InterPro"/>
</dbReference>
<dbReference type="Gene3D" id="1.25.40.180">
    <property type="match status" value="3"/>
</dbReference>
<reference evidence="4" key="1">
    <citation type="submission" date="2021-12" db="EMBL/GenBank/DDBJ databases">
        <title>Curvularia clavata genome.</title>
        <authorList>
            <person name="Cao Y."/>
        </authorList>
    </citation>
    <scope>NUCLEOTIDE SEQUENCE</scope>
    <source>
        <strain evidence="4">Yc1106</strain>
    </source>
</reference>
<dbReference type="InterPro" id="IPR015174">
    <property type="entry name" value="MIF4G-like_typ-2"/>
</dbReference>
<evidence type="ECO:0000256" key="1">
    <source>
        <dbReference type="SAM" id="MobiDB-lite"/>
    </source>
</evidence>
<dbReference type="AlphaFoldDB" id="A0A9Q9DQL8"/>
<dbReference type="PANTHER" id="PTHR12412">
    <property type="entry name" value="CAP BINDING PROTEIN"/>
    <property type="match status" value="1"/>
</dbReference>
<feature type="domain" description="MIF4G-like type 2" evidence="3">
    <location>
        <begin position="657"/>
        <end position="909"/>
    </location>
</feature>
<proteinExistence type="predicted"/>
<feature type="region of interest" description="Disordered" evidence="1">
    <location>
        <begin position="1"/>
        <end position="20"/>
    </location>
</feature>
<dbReference type="GO" id="GO:0000184">
    <property type="term" value="P:nuclear-transcribed mRNA catabolic process, nonsense-mediated decay"/>
    <property type="evidence" value="ECO:0007669"/>
    <property type="project" value="TreeGrafter"/>
</dbReference>
<dbReference type="InterPro" id="IPR015172">
    <property type="entry name" value="MIF4G-like_typ-1"/>
</dbReference>
<dbReference type="GO" id="GO:0005634">
    <property type="term" value="C:nucleus"/>
    <property type="evidence" value="ECO:0007669"/>
    <property type="project" value="TreeGrafter"/>
</dbReference>
<feature type="compositionally biased region" description="Basic residues" evidence="1">
    <location>
        <begin position="1"/>
        <end position="10"/>
    </location>
</feature>
<name>A0A9Q9DQL8_CURCL</name>
<sequence length="955" mass="108537">MHGRGAKTRARAALTRSDHKLQNGFRAATSTVHFRDPSPNITHESLATVTHDSAYSKRDCYAPHNPAYDDRDRDRRATRTLRVSRHIKQTAQSKFGTAMADIDIKEERDDRREDRRDRGGYRGNKRRRDDDDDNYYRGDDRRGNQRRRYDDGPRRRYEEPAFPKLRRLLLNIASSTKLPQDEAIEIAKYFGERFDDERLRSDFFDVMVQLIIEQPFKIPFVAAVAYYANDVKPEITTEAMKRVSDRAQEALNAGEWKEFKLLLRFFACLQSLYEGDGIFTFLGQLFDTVVDLQSATENDVVGIELVKIILLTIPYALVAGGERFHAQARELLTNTGIVASNTVPIESFIHSYVGDFESKPVSYNSVIGLLQAQLSAEAESGFELRCIPRIDPEALRIMNAKEEDALPTAPQTHAFPSFTIPSPVNPGPRPVFPEAYFSLFANQEIDTVPKTTDIASSLVRDAIVDTINQLDFNREMVAKFLVDVDCYWSVDIFAKRGTPFDKFRELVGDRIQYKSEDMIIDAIFSQLFKLPSAEHKLVYYHSLITQCCKIAPAAIAPSLGRAIRTVYKNLPMMDLELGYRFLDWFSHHLSNFEFRWRWTEWLDDLELSNLHPKKAFILATLDKEIRLSFAKRIRSTLPEPMHSLIPERLDADNSPDFKYDNKETPYSDEGQALLNHLRKKATPEEIQVTIDSIHEKALAQGVAEVLVPSTDAFVTAICRLGAKSLSHVLSCIERGKDRLLEISQNETARRQIVASVVEYWKDQPGVAVRIIDILINYNILAPMTVVQWVFGSHMGAGEALTESWVFEMVSNTVAKVTNRNRQIASARLEKNLPQEQMEMVEATLAKDRHNARELFKYIEDSTRGVAEGSADTMIEKSTNGALTEEEVELIKAWGKRWHTVFIRKAQVEESIVGEEAVEARIKLLASQPEPVPESLEQDGNGVAETANGDVQMEAA</sequence>
<organism evidence="4 5">
    <name type="scientific">Curvularia clavata</name>
    <dbReference type="NCBI Taxonomy" id="95742"/>
    <lineage>
        <taxon>Eukaryota</taxon>
        <taxon>Fungi</taxon>
        <taxon>Dikarya</taxon>
        <taxon>Ascomycota</taxon>
        <taxon>Pezizomycotina</taxon>
        <taxon>Dothideomycetes</taxon>
        <taxon>Pleosporomycetidae</taxon>
        <taxon>Pleosporales</taxon>
        <taxon>Pleosporineae</taxon>
        <taxon>Pleosporaceae</taxon>
        <taxon>Curvularia</taxon>
    </lineage>
</organism>
<feature type="region of interest" description="Disordered" evidence="1">
    <location>
        <begin position="926"/>
        <end position="955"/>
    </location>
</feature>
<dbReference type="OrthoDB" id="10252707at2759"/>
<evidence type="ECO:0000313" key="5">
    <source>
        <dbReference type="Proteomes" id="UP001056012"/>
    </source>
</evidence>
<dbReference type="GO" id="GO:0006406">
    <property type="term" value="P:mRNA export from nucleus"/>
    <property type="evidence" value="ECO:0007669"/>
    <property type="project" value="InterPro"/>
</dbReference>
<dbReference type="Pfam" id="PF09090">
    <property type="entry name" value="MIF4G_like_2"/>
    <property type="match status" value="1"/>
</dbReference>